<feature type="transmembrane region" description="Helical" evidence="13">
    <location>
        <begin position="149"/>
        <end position="167"/>
    </location>
</feature>
<dbReference type="Pfam" id="PF22776">
    <property type="entry name" value="K_trans_C"/>
    <property type="match status" value="1"/>
</dbReference>
<dbReference type="InterPro" id="IPR053952">
    <property type="entry name" value="K_trans_C"/>
</dbReference>
<feature type="transmembrane region" description="Helical" evidence="13">
    <location>
        <begin position="252"/>
        <end position="274"/>
    </location>
</feature>
<evidence type="ECO:0000256" key="1">
    <source>
        <dbReference type="ARBA" id="ARBA00004141"/>
    </source>
</evidence>
<evidence type="ECO:0000256" key="2">
    <source>
        <dbReference type="ARBA" id="ARBA00007019"/>
    </source>
</evidence>
<keyword evidence="6 13" id="KW-0633">Potassium transport</keyword>
<reference evidence="16 17" key="1">
    <citation type="submission" date="2018-12" db="EMBL/GenBank/DDBJ databases">
        <authorList>
            <person name="Yang Y."/>
        </authorList>
    </citation>
    <scope>NUCLEOTIDE SEQUENCE [LARGE SCALE GENOMIC DNA]</scope>
    <source>
        <strain evidence="16 17">L-25-5w-1</strain>
    </source>
</reference>
<evidence type="ECO:0000256" key="13">
    <source>
        <dbReference type="HAMAP-Rule" id="MF_01522"/>
    </source>
</evidence>
<evidence type="ECO:0000256" key="8">
    <source>
        <dbReference type="ARBA" id="ARBA00022847"/>
    </source>
</evidence>
<keyword evidence="17" id="KW-1185">Reference proteome</keyword>
<comment type="catalytic activity">
    <reaction evidence="13">
        <text>K(+)(in) + H(+)(in) = K(+)(out) + H(+)(out)</text>
        <dbReference type="Rhea" id="RHEA:28490"/>
        <dbReference type="ChEBI" id="CHEBI:15378"/>
        <dbReference type="ChEBI" id="CHEBI:29103"/>
    </reaction>
</comment>
<keyword evidence="10 13" id="KW-1133">Transmembrane helix</keyword>
<dbReference type="GO" id="GO:0015079">
    <property type="term" value="F:potassium ion transmembrane transporter activity"/>
    <property type="evidence" value="ECO:0007669"/>
    <property type="project" value="UniProtKB-UniRule"/>
</dbReference>
<feature type="transmembrane region" description="Helical" evidence="13">
    <location>
        <begin position="221"/>
        <end position="240"/>
    </location>
</feature>
<keyword evidence="12 13" id="KW-0472">Membrane</keyword>
<evidence type="ECO:0000256" key="10">
    <source>
        <dbReference type="ARBA" id="ARBA00022989"/>
    </source>
</evidence>
<keyword evidence="3 13" id="KW-0813">Transport</keyword>
<dbReference type="GO" id="GO:0005886">
    <property type="term" value="C:plasma membrane"/>
    <property type="evidence" value="ECO:0007669"/>
    <property type="project" value="UniProtKB-SubCell"/>
</dbReference>
<keyword evidence="5" id="KW-0997">Cell inner membrane</keyword>
<name>A0A431VPC5_9PROT</name>
<evidence type="ECO:0000256" key="11">
    <source>
        <dbReference type="ARBA" id="ARBA00023065"/>
    </source>
</evidence>
<dbReference type="EMBL" id="RXMA01000001">
    <property type="protein sequence ID" value="RTR24615.1"/>
    <property type="molecule type" value="Genomic_DNA"/>
</dbReference>
<dbReference type="Proteomes" id="UP000277007">
    <property type="component" value="Unassembled WGS sequence"/>
</dbReference>
<keyword evidence="4 13" id="KW-1003">Cell membrane</keyword>
<evidence type="ECO:0000256" key="6">
    <source>
        <dbReference type="ARBA" id="ARBA00022538"/>
    </source>
</evidence>
<keyword evidence="11 13" id="KW-0406">Ion transport</keyword>
<organism evidence="16 17">
    <name type="scientific">Azospirillum griseum</name>
    <dbReference type="NCBI Taxonomy" id="2496639"/>
    <lineage>
        <taxon>Bacteria</taxon>
        <taxon>Pseudomonadati</taxon>
        <taxon>Pseudomonadota</taxon>
        <taxon>Alphaproteobacteria</taxon>
        <taxon>Rhodospirillales</taxon>
        <taxon>Azospirillaceae</taxon>
        <taxon>Azospirillum</taxon>
    </lineage>
</organism>
<feature type="transmembrane region" description="Helical" evidence="13">
    <location>
        <begin position="370"/>
        <end position="390"/>
    </location>
</feature>
<feature type="domain" description="K+ potassium transporter integral membrane" evidence="14">
    <location>
        <begin position="18"/>
        <end position="470"/>
    </location>
</feature>
<dbReference type="PANTHER" id="PTHR30540">
    <property type="entry name" value="OSMOTIC STRESS POTASSIUM TRANSPORTER"/>
    <property type="match status" value="1"/>
</dbReference>
<dbReference type="PANTHER" id="PTHR30540:SF79">
    <property type="entry name" value="LOW AFFINITY POTASSIUM TRANSPORT SYSTEM PROTEIN KUP"/>
    <property type="match status" value="1"/>
</dbReference>
<feature type="transmembrane region" description="Helical" evidence="13">
    <location>
        <begin position="108"/>
        <end position="129"/>
    </location>
</feature>
<dbReference type="InterPro" id="IPR053951">
    <property type="entry name" value="K_trans_N"/>
</dbReference>
<accession>A0A431VPC5</accession>
<feature type="transmembrane region" description="Helical" evidence="13">
    <location>
        <begin position="294"/>
        <end position="323"/>
    </location>
</feature>
<keyword evidence="8 13" id="KW-0769">Symport</keyword>
<proteinExistence type="inferred from homology"/>
<evidence type="ECO:0000313" key="17">
    <source>
        <dbReference type="Proteomes" id="UP000277007"/>
    </source>
</evidence>
<feature type="transmembrane region" description="Helical" evidence="13">
    <location>
        <begin position="430"/>
        <end position="447"/>
    </location>
</feature>
<dbReference type="InterPro" id="IPR003855">
    <property type="entry name" value="K+_transporter"/>
</dbReference>
<feature type="transmembrane region" description="Helical" evidence="13">
    <location>
        <begin position="53"/>
        <end position="75"/>
    </location>
</feature>
<sequence>MEASTTDRDHAAKLRAMTLGALGVVYGDIGTSPLYTLRECLTQGGGFDLSPHIILGVLSLIFWALIITVTVKYVVFVMRADNQGEGGILALTALALRGMRPGHRRTRAVMAIGIIGAALFYGDSLITPAISVLSAVEGLKVVEPVFDEYVIPITVVILVALFVLQNFGTERVGKLFGPVMMLWFLALGTMGVSQIVQYPAVLGAVWPGHAVEMLSTHGWKGFLLLGAVVLAVTGGEALYADMGHFGRKPIRLAWFALVLPALLLCYFGQGALLLREPEAIENPFFHLAPDWAQLPLVLLATAATVIAGQAVITGAYSVTLQAMHLRYLPRMEVRHTSEHEKGQIYMPQINWVLLIGVVALVLTFKTSSNLAAAYGIAVTGTMVATTLLAYKVARGLGRWPLWQAVLAALVFLSVDAAFFLSNIIKVEDGGWFPLVIGALVFLLMAIWRAGREVVRKRLAEDALPMDSLLERLRGGSIQRVPGTAVFLTGNPRGLPPSLLHSMKHYKVLHQRVVLLTVDIDDVPHVPDEQRFELKPYSAGFYRLILHFGFKDEPDIPNALEKKKIPGLPFEPMETTYFVSRETLIRSTHTNGLPKWQEPVFIFLSKLSASPSEYFCIPPNRVVELGMQLEI</sequence>
<evidence type="ECO:0000259" key="14">
    <source>
        <dbReference type="Pfam" id="PF02705"/>
    </source>
</evidence>
<comment type="caution">
    <text evidence="16">The sequence shown here is derived from an EMBL/GenBank/DDBJ whole genome shotgun (WGS) entry which is preliminary data.</text>
</comment>
<comment type="similarity">
    <text evidence="2 13">Belongs to the HAK/KUP transporter (TC 2.A.72) family.</text>
</comment>
<dbReference type="Pfam" id="PF02705">
    <property type="entry name" value="K_trans"/>
    <property type="match status" value="1"/>
</dbReference>
<dbReference type="HAMAP" id="MF_01522">
    <property type="entry name" value="Kup"/>
    <property type="match status" value="1"/>
</dbReference>
<evidence type="ECO:0000256" key="9">
    <source>
        <dbReference type="ARBA" id="ARBA00022958"/>
    </source>
</evidence>
<evidence type="ECO:0000256" key="4">
    <source>
        <dbReference type="ARBA" id="ARBA00022475"/>
    </source>
</evidence>
<comment type="function">
    <text evidence="13">Transport of potassium into the cell. Likely operates as a K(+):H(+) symporter.</text>
</comment>
<dbReference type="AlphaFoldDB" id="A0A431VPC5"/>
<protein>
    <recommendedName>
        <fullName evidence="13">Probable potassium transport system protein Kup</fullName>
    </recommendedName>
</protein>
<feature type="transmembrane region" description="Helical" evidence="13">
    <location>
        <begin position="402"/>
        <end position="424"/>
    </location>
</feature>
<gene>
    <name evidence="13" type="primary">kup</name>
    <name evidence="16" type="ORF">EJ903_02365</name>
</gene>
<dbReference type="InterPro" id="IPR023051">
    <property type="entry name" value="Kup"/>
</dbReference>
<comment type="subcellular location">
    <subcellularLocation>
        <location evidence="13">Cell membrane</location>
        <topology evidence="13">Multi-pass membrane protein</topology>
    </subcellularLocation>
    <subcellularLocation>
        <location evidence="1">Membrane</location>
        <topology evidence="1">Multi-pass membrane protein</topology>
    </subcellularLocation>
</comment>
<feature type="transmembrane region" description="Helical" evidence="13">
    <location>
        <begin position="344"/>
        <end position="364"/>
    </location>
</feature>
<dbReference type="RefSeq" id="WP_126611690.1">
    <property type="nucleotide sequence ID" value="NZ_JBHUCY010000008.1"/>
</dbReference>
<feature type="domain" description="K+ potassium transporter C-terminal" evidence="15">
    <location>
        <begin position="481"/>
        <end position="630"/>
    </location>
</feature>
<keyword evidence="7 13" id="KW-0812">Transmembrane</keyword>
<evidence type="ECO:0000259" key="15">
    <source>
        <dbReference type="Pfam" id="PF22776"/>
    </source>
</evidence>
<evidence type="ECO:0000313" key="16">
    <source>
        <dbReference type="EMBL" id="RTR24615.1"/>
    </source>
</evidence>
<feature type="transmembrane region" description="Helical" evidence="13">
    <location>
        <begin position="179"/>
        <end position="201"/>
    </location>
</feature>
<dbReference type="GO" id="GO:0015293">
    <property type="term" value="F:symporter activity"/>
    <property type="evidence" value="ECO:0007669"/>
    <property type="project" value="UniProtKB-UniRule"/>
</dbReference>
<evidence type="ECO:0000256" key="3">
    <source>
        <dbReference type="ARBA" id="ARBA00022448"/>
    </source>
</evidence>
<dbReference type="OrthoDB" id="9805577at2"/>
<evidence type="ECO:0000256" key="12">
    <source>
        <dbReference type="ARBA" id="ARBA00023136"/>
    </source>
</evidence>
<keyword evidence="9 13" id="KW-0630">Potassium</keyword>
<evidence type="ECO:0000256" key="5">
    <source>
        <dbReference type="ARBA" id="ARBA00022519"/>
    </source>
</evidence>
<evidence type="ECO:0000256" key="7">
    <source>
        <dbReference type="ARBA" id="ARBA00022692"/>
    </source>
</evidence>